<dbReference type="PANTHER" id="PTHR31286:SF173">
    <property type="entry name" value="DUF4283 DOMAIN-CONTAINING PROTEIN"/>
    <property type="match status" value="1"/>
</dbReference>
<dbReference type="OrthoDB" id="1926761at2759"/>
<dbReference type="Proteomes" id="UP000239757">
    <property type="component" value="Unassembled WGS sequence"/>
</dbReference>
<evidence type="ECO:0000313" key="1">
    <source>
        <dbReference type="EMBL" id="PPS19547.1"/>
    </source>
</evidence>
<evidence type="ECO:0000313" key="2">
    <source>
        <dbReference type="Proteomes" id="UP000239757"/>
    </source>
</evidence>
<reference evidence="1 2" key="1">
    <citation type="submission" date="2015-01" db="EMBL/GenBank/DDBJ databases">
        <title>Genome of allotetraploid Gossypium barbadense reveals genomic plasticity and fiber elongation in cotton evolution.</title>
        <authorList>
            <person name="Chen X."/>
            <person name="Liu X."/>
            <person name="Zhao B."/>
            <person name="Zheng H."/>
            <person name="Hu Y."/>
            <person name="Lu G."/>
            <person name="Yang C."/>
            <person name="Chen J."/>
            <person name="Shan C."/>
            <person name="Zhang L."/>
            <person name="Zhou Y."/>
            <person name="Wang L."/>
            <person name="Guo W."/>
            <person name="Bai Y."/>
            <person name="Ruan J."/>
            <person name="Shangguan X."/>
            <person name="Mao Y."/>
            <person name="Jiang J."/>
            <person name="Zhu Y."/>
            <person name="Lei J."/>
            <person name="Kang H."/>
            <person name="Chen S."/>
            <person name="He X."/>
            <person name="Wang R."/>
            <person name="Wang Y."/>
            <person name="Chen J."/>
            <person name="Wang L."/>
            <person name="Yu S."/>
            <person name="Wang B."/>
            <person name="Wei J."/>
            <person name="Song S."/>
            <person name="Lu X."/>
            <person name="Gao Z."/>
            <person name="Gu W."/>
            <person name="Deng X."/>
            <person name="Ma D."/>
            <person name="Wang S."/>
            <person name="Liang W."/>
            <person name="Fang L."/>
            <person name="Cai C."/>
            <person name="Zhu X."/>
            <person name="Zhou B."/>
            <person name="Zhang Y."/>
            <person name="Chen Z."/>
            <person name="Xu S."/>
            <person name="Zhu R."/>
            <person name="Wang S."/>
            <person name="Zhang T."/>
            <person name="Zhao G."/>
        </authorList>
    </citation>
    <scope>NUCLEOTIDE SEQUENCE [LARGE SCALE GENOMIC DNA]</scope>
    <source>
        <strain evidence="2">cv. Xinhai21</strain>
        <tissue evidence="1">Leaf</tissue>
    </source>
</reference>
<dbReference type="InterPro" id="IPR040256">
    <property type="entry name" value="At4g02000-like"/>
</dbReference>
<name>A0A2P5YVD1_GOSBA</name>
<gene>
    <name evidence="1" type="ORF">GOBAR_AA01028</name>
</gene>
<organism evidence="1 2">
    <name type="scientific">Gossypium barbadense</name>
    <name type="common">Sea Island cotton</name>
    <name type="synonym">Hibiscus barbadensis</name>
    <dbReference type="NCBI Taxonomy" id="3634"/>
    <lineage>
        <taxon>Eukaryota</taxon>
        <taxon>Viridiplantae</taxon>
        <taxon>Streptophyta</taxon>
        <taxon>Embryophyta</taxon>
        <taxon>Tracheophyta</taxon>
        <taxon>Spermatophyta</taxon>
        <taxon>Magnoliopsida</taxon>
        <taxon>eudicotyledons</taxon>
        <taxon>Gunneridae</taxon>
        <taxon>Pentapetalae</taxon>
        <taxon>rosids</taxon>
        <taxon>malvids</taxon>
        <taxon>Malvales</taxon>
        <taxon>Malvaceae</taxon>
        <taxon>Malvoideae</taxon>
        <taxon>Gossypium</taxon>
    </lineage>
</organism>
<dbReference type="AlphaFoldDB" id="A0A2P5YVD1"/>
<proteinExistence type="predicted"/>
<protein>
    <submittedName>
        <fullName evidence="1">Uncharacterized protein</fullName>
    </submittedName>
</protein>
<accession>A0A2P5YVD1</accession>
<dbReference type="PANTHER" id="PTHR31286">
    <property type="entry name" value="GLYCINE-RICH CELL WALL STRUCTURAL PROTEIN 1.8-LIKE"/>
    <property type="match status" value="1"/>
</dbReference>
<dbReference type="EMBL" id="KZ662756">
    <property type="protein sequence ID" value="PPS19547.1"/>
    <property type="molecule type" value="Genomic_DNA"/>
</dbReference>
<sequence length="385" mass="43474">MIFSMVSSDESDGDKVRLVEDVITKKVCLKEQGIETDVGMAMDLNPDPPLSWKERLMGKGSVEVKNEMCNEDYEKILCQGPWVIYGQYLMVQPWTIDFNPAQSFPSFVMSWICFPGLPSHMYNPKILWEIGAMMGKLVKLDFKTNFGARGRFARMAVSVNLDKPLYEDLPMVYFLCGRYGHVKDLCPKEETAPRVDGKGSSNGGGTLGTDAVMVEDDGMNEGGRLCRREMIKRCSDKGLKDINSMLEMIGKNLGRPVQWAFVIKREQWAHFQKFIGKRWPRLMIWGLRVAVALKEDVLDPLKHSAMVFKENANMNQLEGLDSNRVEVLDGVERSTQGRFVKSKADGAKNGMKLNKTIRDRGNQFKISSNKGVLISDSIDNMVNSM</sequence>